<dbReference type="AlphaFoldDB" id="A0A242KE28"/>
<dbReference type="InterPro" id="IPR000602">
    <property type="entry name" value="Glyco_hydro_38_N"/>
</dbReference>
<evidence type="ECO:0000313" key="4">
    <source>
        <dbReference type="Proteomes" id="UP000195141"/>
    </source>
</evidence>
<dbReference type="RefSeq" id="WP_086348298.1">
    <property type="nucleotide sequence ID" value="NZ_CP147247.1"/>
</dbReference>
<dbReference type="InterPro" id="IPR027291">
    <property type="entry name" value="Glyco_hydro_38_N_sf"/>
</dbReference>
<dbReference type="Proteomes" id="UP000195141">
    <property type="component" value="Chromosome"/>
</dbReference>
<gene>
    <name evidence="3" type="ORF">A5888_001231</name>
    <name evidence="2" type="ORF">A5888_001240</name>
</gene>
<dbReference type="EMBL" id="CP147247">
    <property type="protein sequence ID" value="WYJ89509.1"/>
    <property type="molecule type" value="Genomic_DNA"/>
</dbReference>
<keyword evidence="4" id="KW-1185">Reference proteome</keyword>
<reference evidence="2" key="1">
    <citation type="submission" date="2017-05" db="EMBL/GenBank/DDBJ databases">
        <title>The Genome Sequence of Enterococcus sp. 9E7_DIV0242.</title>
        <authorList>
            <consortium name="The Broad Institute Genomics Platform"/>
            <consortium name="The Broad Institute Genomic Center for Infectious Diseases"/>
            <person name="Earl A."/>
            <person name="Manson A."/>
            <person name="Schwartman J."/>
            <person name="Gilmore M."/>
            <person name="Abouelleil A."/>
            <person name="Cao P."/>
            <person name="Chapman S."/>
            <person name="Cusick C."/>
            <person name="Shea T."/>
            <person name="Young S."/>
            <person name="Neafsey D."/>
            <person name="Nusbaum C."/>
            <person name="Birren B."/>
        </authorList>
    </citation>
    <scope>NUCLEOTIDE SEQUENCE [LARGE SCALE GENOMIC DNA]</scope>
    <source>
        <strain evidence="2">9E7_DIV0242</strain>
    </source>
</reference>
<dbReference type="SUPFAM" id="SSF88713">
    <property type="entry name" value="Glycoside hydrolase/deacetylase"/>
    <property type="match status" value="1"/>
</dbReference>
<sequence length="855" mass="98345">MSKIKTIYCIHHSHFDLGYTHPQELILEHQEEYISQGIKLCDKYKQEDNPFRWTIEATLPLLNWLDDATVEEQQQLKELIKKGLISVAALPMHTTPLNDGYQLKKLLEYKKRIEQQLDIKITTAINHDINGQPWSFGDILLDADVNFYLTGENIHFGGIPFPRPKAFHWETPSSRKIVSFLGEHYSLFSQFLKTDQRDIEVMKKGIITYTAHLEEKGYDKDYAVLTATNPPLLDNNSPDCALFDLVRAFNEQIPDYKIKFITPEILYSIVSQDSVTETVKGDWTDFWNFGAGSTPYEVKYNKIANQNIKKAALFEAFATESNKQYQRVKESALLNSLLYNEHTWGAANSVTEPDSFQAVAGKVKKASYCFDAVAQSAFLLNKSIDSYQQVMDQNETIHYLTVTNTSSFPQKVETQIPKAILENRPFLSSFKSNLYLHGETAADELCYGPKIDLAPYQSMMIPVEKFHIRQLEKKVICGEKSYETESFVLKIDEKGKINQLYSKAMKMDIIASDDYGFFDLVVETIDGTKNNEERATFFPRDIELANYSISVWNHEWQAIREKYIGEVETATYEWNGHLVIETTYKCGHSSIAWLKRKITLNDEDGTINVSIRVKRNPTTLPTAHYLIIPTSLNQQWTAVFESADTLCKLDEEQIGAVSKDWVTLGSSMAFYDENQGMYFANSDAPLVQMNGFSFGRESKEVSRTEKPMFLSWIYNNYWDTNFAASDDSEIEHNYLIKPFRTYSEEEQVALGVQMNHPVEYSWAVKSESFQLPIELECQNTQILSIEKIDKHTIQLFVKNYKKESGQVKLTNTADKIMSLRETDLAGREKRQFSIDETIILPVVANCFGYFQLIMR</sequence>
<evidence type="ECO:0000313" key="3">
    <source>
        <dbReference type="EMBL" id="WYJ89509.1"/>
    </source>
</evidence>
<protein>
    <recommendedName>
        <fullName evidence="1">Glycoside hydrolase family 38 N-terminal domain-containing protein</fullName>
    </recommendedName>
</protein>
<accession>A0A242KE28</accession>
<dbReference type="EMBL" id="NGMM01000001">
    <property type="protein sequence ID" value="OTP19423.1"/>
    <property type="molecule type" value="Genomic_DNA"/>
</dbReference>
<reference evidence="3" key="2">
    <citation type="submission" date="2017-05" db="EMBL/GenBank/DDBJ databases">
        <authorList>
            <consortium name="The Broad Institute Genomics Platform"/>
            <consortium name="The Broad Institute Genomic Center for Infectious Diseases"/>
            <person name="Earl A."/>
            <person name="Manson A."/>
            <person name="Schwartman J."/>
            <person name="Gilmore M."/>
            <person name="Abouelleil A."/>
            <person name="Cao P."/>
            <person name="Chapman S."/>
            <person name="Cusick C."/>
            <person name="Shea T."/>
            <person name="Young S."/>
            <person name="Neafsey D."/>
            <person name="Nusbaum C."/>
            <person name="Birren B."/>
        </authorList>
    </citation>
    <scope>NUCLEOTIDE SEQUENCE</scope>
    <source>
        <strain evidence="3">9E7_DIV0242</strain>
    </source>
</reference>
<evidence type="ECO:0000313" key="2">
    <source>
        <dbReference type="EMBL" id="OTP19423.1"/>
    </source>
</evidence>
<feature type="domain" description="Glycoside hydrolase family 38 N-terminal" evidence="1">
    <location>
        <begin position="6"/>
        <end position="270"/>
    </location>
</feature>
<organism evidence="2">
    <name type="scientific">Candidatus Enterococcus clewellii</name>
    <dbReference type="NCBI Taxonomy" id="1834193"/>
    <lineage>
        <taxon>Bacteria</taxon>
        <taxon>Bacillati</taxon>
        <taxon>Bacillota</taxon>
        <taxon>Bacilli</taxon>
        <taxon>Lactobacillales</taxon>
        <taxon>Enterococcaceae</taxon>
        <taxon>Enterococcus</taxon>
    </lineage>
</organism>
<dbReference type="Pfam" id="PF01074">
    <property type="entry name" value="Glyco_hydro_38N"/>
    <property type="match status" value="1"/>
</dbReference>
<dbReference type="CDD" id="cd10791">
    <property type="entry name" value="GH38N_AMII_like_1"/>
    <property type="match status" value="1"/>
</dbReference>
<dbReference type="GO" id="GO:0006013">
    <property type="term" value="P:mannose metabolic process"/>
    <property type="evidence" value="ECO:0007669"/>
    <property type="project" value="InterPro"/>
</dbReference>
<dbReference type="GO" id="GO:0004559">
    <property type="term" value="F:alpha-mannosidase activity"/>
    <property type="evidence" value="ECO:0007669"/>
    <property type="project" value="InterPro"/>
</dbReference>
<dbReference type="OrthoDB" id="237949at2"/>
<reference evidence="3" key="3">
    <citation type="submission" date="2024-03" db="EMBL/GenBank/DDBJ databases">
        <title>The Genome Sequence of Enterococcus sp. DIV0242b.</title>
        <authorList>
            <consortium name="The Broad Institute Genomics Platform"/>
            <consortium name="The Broad Institute Microbial Omics Core"/>
            <consortium name="The Broad Institute Genomic Center for Infectious Diseases"/>
            <person name="Earl A."/>
            <person name="Manson A."/>
            <person name="Gilmore M."/>
            <person name="Schwartman J."/>
            <person name="Shea T."/>
            <person name="Abouelleil A."/>
            <person name="Cao P."/>
            <person name="Chapman S."/>
            <person name="Cusick C."/>
            <person name="Young S."/>
            <person name="Neafsey D."/>
            <person name="Nusbaum C."/>
            <person name="Birren B."/>
        </authorList>
    </citation>
    <scope>NUCLEOTIDE SEQUENCE</scope>
    <source>
        <strain evidence="3">9E7_DIV0242</strain>
    </source>
</reference>
<evidence type="ECO:0000259" key="1">
    <source>
        <dbReference type="Pfam" id="PF01074"/>
    </source>
</evidence>
<dbReference type="InterPro" id="IPR011330">
    <property type="entry name" value="Glyco_hydro/deAcase_b/a-brl"/>
</dbReference>
<name>A0A242KE28_9ENTE</name>
<proteinExistence type="predicted"/>
<dbReference type="Gene3D" id="3.20.110.10">
    <property type="entry name" value="Glycoside hydrolase 38, N terminal domain"/>
    <property type="match status" value="1"/>
</dbReference>